<feature type="region of interest" description="Disordered" evidence="1">
    <location>
        <begin position="31"/>
        <end position="167"/>
    </location>
</feature>
<reference evidence="3" key="1">
    <citation type="journal article" date="2023" name="Mar. Drugs">
        <title>Gemmata algarum, a Novel Planctomycete Isolated from an Algal Mat, Displays Antimicrobial Activity.</title>
        <authorList>
            <person name="Kumar G."/>
            <person name="Kallscheuer N."/>
            <person name="Kashif M."/>
            <person name="Ahamad S."/>
            <person name="Jagadeeshwari U."/>
            <person name="Pannikurungottu S."/>
            <person name="Haufschild T."/>
            <person name="Kabuu M."/>
            <person name="Sasikala C."/>
            <person name="Jogler C."/>
            <person name="Ramana C."/>
        </authorList>
    </citation>
    <scope>NUCLEOTIDE SEQUENCE [LARGE SCALE GENOMIC DNA]</scope>
    <source>
        <strain evidence="3">JC673</strain>
    </source>
</reference>
<feature type="region of interest" description="Disordered" evidence="1">
    <location>
        <begin position="397"/>
        <end position="453"/>
    </location>
</feature>
<feature type="region of interest" description="Disordered" evidence="1">
    <location>
        <begin position="231"/>
        <end position="304"/>
    </location>
</feature>
<gene>
    <name evidence="2" type="ORF">R5W23_003230</name>
</gene>
<name>A0ABU5F2I8_9BACT</name>
<accession>A0ABU5F2I8</accession>
<evidence type="ECO:0000256" key="1">
    <source>
        <dbReference type="SAM" id="MobiDB-lite"/>
    </source>
</evidence>
<organism evidence="2 3">
    <name type="scientific">Gemmata algarum</name>
    <dbReference type="NCBI Taxonomy" id="2975278"/>
    <lineage>
        <taxon>Bacteria</taxon>
        <taxon>Pseudomonadati</taxon>
        <taxon>Planctomycetota</taxon>
        <taxon>Planctomycetia</taxon>
        <taxon>Gemmatales</taxon>
        <taxon>Gemmataceae</taxon>
        <taxon>Gemmata</taxon>
    </lineage>
</organism>
<dbReference type="RefSeq" id="WP_320688152.1">
    <property type="nucleotide sequence ID" value="NZ_JAXBLV010000200.1"/>
</dbReference>
<dbReference type="EMBL" id="JAXBLV010000200">
    <property type="protein sequence ID" value="MDY3561802.1"/>
    <property type="molecule type" value="Genomic_DNA"/>
</dbReference>
<feature type="compositionally biased region" description="Pro residues" evidence="1">
    <location>
        <begin position="291"/>
        <end position="304"/>
    </location>
</feature>
<keyword evidence="3" id="KW-1185">Reference proteome</keyword>
<feature type="compositionally biased region" description="Low complexity" evidence="1">
    <location>
        <begin position="232"/>
        <end position="264"/>
    </location>
</feature>
<evidence type="ECO:0000313" key="2">
    <source>
        <dbReference type="EMBL" id="MDY3561802.1"/>
    </source>
</evidence>
<proteinExistence type="predicted"/>
<protein>
    <submittedName>
        <fullName evidence="2">Uncharacterized protein</fullName>
    </submittedName>
</protein>
<sequence length="544" mass="56637">MRHCTLKDEAMRTIVGVIAVLGLSVAVASAQPPRARGASFRPPEPLGPNETAAGTVARGASEEFPPSSFPTTPVARPGKAPADTRGPAWLSGVDSGVLPAAGSASRSNNVRPLSPAAASAEHREDPFTPPKGLDKLKGAGRAQPASAPQPPEQPTANTPFRGTAADGAPVYAGPPAYRWYGWGTVTPGANQFAPTGQYPKASASWYSITGATPGAFPVPVMNPLRNPPGIDPPAYATAKPATTVASASEPAAPVQQQLPAQVQPQPQPRPLPVERPEPPKPSANAESKFVTPPPPVNVPKLTPPPTTALTPPATTPVAMMPVPAPAPVVPPVVREPDPIVPPAPPKSEPVAFVPPTVQPLAAPSPNMPSAAEAAPPFPSVEPAKPVVAVPSPLPISLTTEVKPEEPKRPEPKPEPRRDEHLWQAAPEPTHPAPGTWTPAGGRPAQPLAAAPTTVPAWKSGAANTKPIVARAQMGETGPDPIETLIRQLCQDRAEGVEVRWSGTKKIMVCFEVRTAPEAQKLVTDISKRPELSQYQIDFCAVLKK</sequence>
<comment type="caution">
    <text evidence="2">The sequence shown here is derived from an EMBL/GenBank/DDBJ whole genome shotgun (WGS) entry which is preliminary data.</text>
</comment>
<dbReference type="Proteomes" id="UP001272242">
    <property type="component" value="Unassembled WGS sequence"/>
</dbReference>
<evidence type="ECO:0000313" key="3">
    <source>
        <dbReference type="Proteomes" id="UP001272242"/>
    </source>
</evidence>
<feature type="compositionally biased region" description="Basic and acidic residues" evidence="1">
    <location>
        <begin position="120"/>
        <end position="137"/>
    </location>
</feature>
<feature type="compositionally biased region" description="Basic and acidic residues" evidence="1">
    <location>
        <begin position="401"/>
        <end position="421"/>
    </location>
</feature>